<dbReference type="Proteomes" id="UP000268321">
    <property type="component" value="Unassembled WGS sequence"/>
</dbReference>
<dbReference type="SUPFAM" id="SSF52799">
    <property type="entry name" value="(Phosphotyrosine protein) phosphatases II"/>
    <property type="match status" value="1"/>
</dbReference>
<feature type="domain" description="Tyrosine specific protein phosphatases" evidence="1">
    <location>
        <begin position="636"/>
        <end position="712"/>
    </location>
</feature>
<dbReference type="Gene3D" id="3.90.190.10">
    <property type="entry name" value="Protein tyrosine phosphatase superfamily"/>
    <property type="match status" value="1"/>
</dbReference>
<dbReference type="InterPro" id="IPR053239">
    <property type="entry name" value="Dual_spec_PTase"/>
</dbReference>
<dbReference type="InterPro" id="IPR029021">
    <property type="entry name" value="Prot-tyrosine_phosphatase-like"/>
</dbReference>
<organism evidence="2 3">
    <name type="scientific">Metschnikowia bicuspidata</name>
    <dbReference type="NCBI Taxonomy" id="27322"/>
    <lineage>
        <taxon>Eukaryota</taxon>
        <taxon>Fungi</taxon>
        <taxon>Dikarya</taxon>
        <taxon>Ascomycota</taxon>
        <taxon>Saccharomycotina</taxon>
        <taxon>Pichiomycetes</taxon>
        <taxon>Metschnikowiaceae</taxon>
        <taxon>Metschnikowia</taxon>
    </lineage>
</organism>
<dbReference type="InterPro" id="IPR020422">
    <property type="entry name" value="TYR_PHOSPHATASE_DUAL_dom"/>
</dbReference>
<evidence type="ECO:0000313" key="3">
    <source>
        <dbReference type="Proteomes" id="UP000268321"/>
    </source>
</evidence>
<dbReference type="GO" id="GO:0033260">
    <property type="term" value="P:nuclear DNA replication"/>
    <property type="evidence" value="ECO:0007669"/>
    <property type="project" value="TreeGrafter"/>
</dbReference>
<dbReference type="AlphaFoldDB" id="A0A4P9ZGV1"/>
<dbReference type="PANTHER" id="PTHR47550">
    <property type="entry name" value="DUAL SPECIFICITY PROTEIN PHOSPHATASE PPS1"/>
    <property type="match status" value="1"/>
</dbReference>
<dbReference type="PROSITE" id="PS50056">
    <property type="entry name" value="TYR_PHOSPHATASE_2"/>
    <property type="match status" value="1"/>
</dbReference>
<dbReference type="GO" id="GO:0005634">
    <property type="term" value="C:nucleus"/>
    <property type="evidence" value="ECO:0007669"/>
    <property type="project" value="GOC"/>
</dbReference>
<gene>
    <name evidence="2" type="ORF">METBISCDRAFT_21605</name>
</gene>
<dbReference type="Pfam" id="PF00782">
    <property type="entry name" value="DSPc"/>
    <property type="match status" value="1"/>
</dbReference>
<dbReference type="SMART" id="SM00195">
    <property type="entry name" value="DSPc"/>
    <property type="match status" value="1"/>
</dbReference>
<proteinExistence type="predicted"/>
<keyword evidence="3" id="KW-1185">Reference proteome</keyword>
<accession>A0A4P9ZGV1</accession>
<dbReference type="PANTHER" id="PTHR47550:SF1">
    <property type="entry name" value="DUAL SPECIFICITY PROTEIN PHOSPHATASE PPS1"/>
    <property type="match status" value="1"/>
</dbReference>
<evidence type="ECO:0000259" key="1">
    <source>
        <dbReference type="PROSITE" id="PS50056"/>
    </source>
</evidence>
<dbReference type="EMBL" id="ML004432">
    <property type="protein sequence ID" value="RKP32337.1"/>
    <property type="molecule type" value="Genomic_DNA"/>
</dbReference>
<dbReference type="OrthoDB" id="273181at2759"/>
<protein>
    <recommendedName>
        <fullName evidence="1">Tyrosine specific protein phosphatases domain-containing protein</fullName>
    </recommendedName>
</protein>
<reference evidence="3" key="1">
    <citation type="journal article" date="2018" name="Nat. Microbiol.">
        <title>Leveraging single-cell genomics to expand the fungal tree of life.</title>
        <authorList>
            <person name="Ahrendt S.R."/>
            <person name="Quandt C.A."/>
            <person name="Ciobanu D."/>
            <person name="Clum A."/>
            <person name="Salamov A."/>
            <person name="Andreopoulos B."/>
            <person name="Cheng J.F."/>
            <person name="Woyke T."/>
            <person name="Pelin A."/>
            <person name="Henrissat B."/>
            <person name="Reynolds N.K."/>
            <person name="Benny G.L."/>
            <person name="Smith M.E."/>
            <person name="James T.Y."/>
            <person name="Grigoriev I.V."/>
        </authorList>
    </citation>
    <scope>NUCLEOTIDE SEQUENCE [LARGE SCALE GENOMIC DNA]</scope>
    <source>
        <strain evidence="3">Baker2002</strain>
    </source>
</reference>
<dbReference type="GO" id="GO:0008138">
    <property type="term" value="F:protein tyrosine/serine/threonine phosphatase activity"/>
    <property type="evidence" value="ECO:0007669"/>
    <property type="project" value="TreeGrafter"/>
</dbReference>
<dbReference type="InterPro" id="IPR000387">
    <property type="entry name" value="Tyr_Pase_dom"/>
</dbReference>
<evidence type="ECO:0000313" key="2">
    <source>
        <dbReference type="EMBL" id="RKP32337.1"/>
    </source>
</evidence>
<sequence>MTEVVASHLVEHRPKLVKTSPQRINLKTTLADKFSLENVKLTPWLDVGPAKYMSVLRRVHQFNTTLTKDPKLDVFVLKTALGLLHLLDLYYSCENPLPQASEMFPYLHGLSSIKQRAYFHKDFDAERDISVLALNREEIERNHVKFSDITVPQSAFHLLTVNSVASPNPSLINSVHMDDLLVLRTASGVIIVLDEDEYTLYEPFDIIYRLHRSSSDELKTRNYELQIKHMAPLSHFLVYNDKGDAAANREAAKLISLLMGTSRNPIYIVDFSFSEEPFLQPFLNKNVQFPFCDPANETKSAPATNRLALLEQTLMRHLNGLKCVFNGLYVGDALNYHQIMSHPGIAPVEFSVYICCHDRAHIPSRKYLEAAIRALNDEHYTGSINLEFPDFMGRYGTSISEQDLLNYMNFFRFIKIAIRSKKNVFVYSYCGFAGSSLLLASYGLFSKFGALEDFLLRMFQRLQPRICLTREDFFFLKSVEPYTKHFKRCTTRTNGLLYDIALEKEDGGCSEIKSNDWFKNEINLPPCINGSIFLGSVEQASSWTVLSSLNIKKVVSIDDKPTWFSHLNLVFQHEATDDTSFPVVKPIFSFNDGKSLVYEVTLGSNAVRSKLFKKGMKQVDLTSFIYIYNIRDDGKDSFQQLLQQCPEDIQSKVLVDPRLTERVLYHCRVGVSRSATLVIASLMKYFCISFLESYMFVRVQRYNMIIQPNLRLFYELYAYDEHLRIKNGSLRRTHCWWTVCDQVFRLNKPYMR</sequence>
<dbReference type="InterPro" id="IPR000340">
    <property type="entry name" value="Dual-sp_phosphatase_cat-dom"/>
</dbReference>
<name>A0A4P9ZGV1_9ASCO</name>